<dbReference type="PANTHER" id="PTHR30469">
    <property type="entry name" value="MULTIDRUG RESISTANCE PROTEIN MDTA"/>
    <property type="match status" value="1"/>
</dbReference>
<evidence type="ECO:0000313" key="3">
    <source>
        <dbReference type="EMBL" id="OGG05481.1"/>
    </source>
</evidence>
<evidence type="ECO:0000256" key="1">
    <source>
        <dbReference type="ARBA" id="ARBA00009477"/>
    </source>
</evidence>
<protein>
    <recommendedName>
        <fullName evidence="2">Multidrug resistance protein MdtA-like barrel-sandwich hybrid domain-containing protein</fullName>
    </recommendedName>
</protein>
<dbReference type="Gene3D" id="2.40.50.100">
    <property type="match status" value="1"/>
</dbReference>
<proteinExistence type="inferred from homology"/>
<sequence>MKKFLIFLGIVLIIASGGFYYYKHHKSNGKQDKYKRVAVEKGTIVEKALAIGKIDPDYEIVVKSQVSGIVEKLHKEVGDLVEKGDPLLVVKPEPTPMELAETRRSLELASLNKVQAKRDLDRIKDLLGNNLVSEKQFEDAQKVFQENELRELQARERLELMEKGKSMIGGTQVETLIRSPITGMILERLVNMGDPVVPLTTYQPGTELMKLADMEHLIFIGTVDEIDVGKLTEGMPAEIYIGALPADTLKGALYFISPKSKTKDNAIVFDIKIKIDDRDNAVLRAGYSANANIIIKKKDSIPYIPERLVTFRNDSSFVKVLGAKDSLVEKPITVGLSDGLNIEVVQGFALGDTLVEEPPKELK</sequence>
<comment type="similarity">
    <text evidence="1">Belongs to the membrane fusion protein (MFP) (TC 8.A.1) family.</text>
</comment>
<dbReference type="AlphaFoldDB" id="A0A1F5YZ79"/>
<dbReference type="Pfam" id="PF25917">
    <property type="entry name" value="BSH_RND"/>
    <property type="match status" value="1"/>
</dbReference>
<organism evidence="3 4">
    <name type="scientific">Candidatus Glassbacteria bacterium RIFCSPLOWO2_12_FULL_58_11</name>
    <dbReference type="NCBI Taxonomy" id="1817867"/>
    <lineage>
        <taxon>Bacteria</taxon>
        <taxon>Candidatus Glassiibacteriota</taxon>
    </lineage>
</organism>
<dbReference type="PANTHER" id="PTHR30469:SF33">
    <property type="entry name" value="SLR1207 PROTEIN"/>
    <property type="match status" value="1"/>
</dbReference>
<dbReference type="Gene3D" id="6.20.50.140">
    <property type="match status" value="1"/>
</dbReference>
<dbReference type="Gene3D" id="2.40.30.170">
    <property type="match status" value="1"/>
</dbReference>
<evidence type="ECO:0000259" key="2">
    <source>
        <dbReference type="Pfam" id="PF25917"/>
    </source>
</evidence>
<dbReference type="NCBIfam" id="TIGR01730">
    <property type="entry name" value="RND_mfp"/>
    <property type="match status" value="1"/>
</dbReference>
<dbReference type="STRING" id="1817867.A3F83_09830"/>
<dbReference type="GO" id="GO:0015562">
    <property type="term" value="F:efflux transmembrane transporter activity"/>
    <property type="evidence" value="ECO:0007669"/>
    <property type="project" value="TreeGrafter"/>
</dbReference>
<reference evidence="3 4" key="1">
    <citation type="journal article" date="2016" name="Nat. Commun.">
        <title>Thousands of microbial genomes shed light on interconnected biogeochemical processes in an aquifer system.</title>
        <authorList>
            <person name="Anantharaman K."/>
            <person name="Brown C.T."/>
            <person name="Hug L.A."/>
            <person name="Sharon I."/>
            <person name="Castelle C.J."/>
            <person name="Probst A.J."/>
            <person name="Thomas B.C."/>
            <person name="Singh A."/>
            <person name="Wilkins M.J."/>
            <person name="Karaoz U."/>
            <person name="Brodie E.L."/>
            <person name="Williams K.H."/>
            <person name="Hubbard S.S."/>
            <person name="Banfield J.F."/>
        </authorList>
    </citation>
    <scope>NUCLEOTIDE SEQUENCE [LARGE SCALE GENOMIC DNA]</scope>
</reference>
<name>A0A1F5YZ79_9BACT</name>
<dbReference type="InterPro" id="IPR058625">
    <property type="entry name" value="MdtA-like_BSH"/>
</dbReference>
<dbReference type="InterPro" id="IPR006143">
    <property type="entry name" value="RND_pump_MFP"/>
</dbReference>
<dbReference type="Proteomes" id="UP000179129">
    <property type="component" value="Unassembled WGS sequence"/>
</dbReference>
<comment type="caution">
    <text evidence="3">The sequence shown here is derived from an EMBL/GenBank/DDBJ whole genome shotgun (WGS) entry which is preliminary data.</text>
</comment>
<dbReference type="GO" id="GO:1990281">
    <property type="term" value="C:efflux pump complex"/>
    <property type="evidence" value="ECO:0007669"/>
    <property type="project" value="TreeGrafter"/>
</dbReference>
<dbReference type="SUPFAM" id="SSF111369">
    <property type="entry name" value="HlyD-like secretion proteins"/>
    <property type="match status" value="1"/>
</dbReference>
<feature type="domain" description="Multidrug resistance protein MdtA-like barrel-sandwich hybrid" evidence="2">
    <location>
        <begin position="61"/>
        <end position="196"/>
    </location>
</feature>
<gene>
    <name evidence="3" type="ORF">A3F83_09830</name>
</gene>
<evidence type="ECO:0000313" key="4">
    <source>
        <dbReference type="Proteomes" id="UP000179129"/>
    </source>
</evidence>
<dbReference type="EMBL" id="MFIX01000046">
    <property type="protein sequence ID" value="OGG05481.1"/>
    <property type="molecule type" value="Genomic_DNA"/>
</dbReference>
<accession>A0A1F5YZ79</accession>